<evidence type="ECO:0000313" key="1">
    <source>
        <dbReference type="EMBL" id="QYD72567.1"/>
    </source>
</evidence>
<protein>
    <recommendedName>
        <fullName evidence="3">Kdo-III transferase WaaZ</fullName>
    </recommendedName>
</protein>
<gene>
    <name evidence="1" type="ORF">KZJ38_22895</name>
</gene>
<reference evidence="1 2" key="1">
    <citation type="submission" date="2021-07" db="EMBL/GenBank/DDBJ databases">
        <title>Paraburkholderia edwinii protects Aspergillus sp. from phenazines by acting as a toxin sponge.</title>
        <authorList>
            <person name="Dahlstrom K.M."/>
            <person name="Newman D.K."/>
        </authorList>
    </citation>
    <scope>NUCLEOTIDE SEQUENCE [LARGE SCALE GENOMIC DNA]</scope>
    <source>
        <strain evidence="1 2">Pe01</strain>
    </source>
</reference>
<name>A0ABX8UYZ2_9BURK</name>
<keyword evidence="2" id="KW-1185">Reference proteome</keyword>
<sequence>MLSVDRAASLRDAAAGAPEASAYIWPRRTRRFSATLFKLFYRWTRSRAYRHNERLWRAVSIDRDAQRCIAALRIGRHRLAIENTSALLGSRTGACHLIAAGPSINAIDYGKLDLDHVMGVNGAIALQDRHDVRFDYYCIVDAGFARNRPDLVARVVQQPLVLFATPLVLWYIAQYFPLENMRCRVFVIEDVQYPAGKRALRGRDLKASHARGDLVLFDEARVLGFSLDVRRGVFDGCTVAYAGLQVLHSLGFDNVFLHGVDLRNASRTPRFYETGVNMQPSALDQNFGAHIEPSFRQASALLKQRGVRVVNLSMDSALDAEIFEKRSWHSLIGLRTHATRKMPA</sequence>
<accession>A0ABX8UYZ2</accession>
<dbReference type="EMBL" id="CP080096">
    <property type="protein sequence ID" value="QYD72567.1"/>
    <property type="molecule type" value="Genomic_DNA"/>
</dbReference>
<proteinExistence type="predicted"/>
<evidence type="ECO:0000313" key="2">
    <source>
        <dbReference type="Proteomes" id="UP000826462"/>
    </source>
</evidence>
<dbReference type="Proteomes" id="UP000826462">
    <property type="component" value="Chromosome 2"/>
</dbReference>
<dbReference type="RefSeq" id="WP_219801990.1">
    <property type="nucleotide sequence ID" value="NZ_CP080096.1"/>
</dbReference>
<organism evidence="1 2">
    <name type="scientific">Paraburkholderia edwinii</name>
    <dbReference type="NCBI Taxonomy" id="2861782"/>
    <lineage>
        <taxon>Bacteria</taxon>
        <taxon>Pseudomonadati</taxon>
        <taxon>Pseudomonadota</taxon>
        <taxon>Betaproteobacteria</taxon>
        <taxon>Burkholderiales</taxon>
        <taxon>Burkholderiaceae</taxon>
        <taxon>Paraburkholderia</taxon>
    </lineage>
</organism>
<evidence type="ECO:0008006" key="3">
    <source>
        <dbReference type="Google" id="ProtNLM"/>
    </source>
</evidence>